<proteinExistence type="predicted"/>
<evidence type="ECO:0000313" key="3">
    <source>
        <dbReference type="Proteomes" id="UP000035651"/>
    </source>
</evidence>
<dbReference type="EMBL" id="CP011807">
    <property type="protein sequence ID" value="AKM30714.1"/>
    <property type="molecule type" value="Genomic_DNA"/>
</dbReference>
<dbReference type="OrthoDB" id="8943490at2"/>
<organism evidence="2 3">
    <name type="scientific">Pandoraea faecigallinarum</name>
    <dbReference type="NCBI Taxonomy" id="656179"/>
    <lineage>
        <taxon>Bacteria</taxon>
        <taxon>Pseudomonadati</taxon>
        <taxon>Pseudomonadota</taxon>
        <taxon>Betaproteobacteria</taxon>
        <taxon>Burkholderiales</taxon>
        <taxon>Burkholderiaceae</taxon>
        <taxon>Pandoraea</taxon>
    </lineage>
</organism>
<dbReference type="STRING" id="656179.AB870_12240"/>
<dbReference type="RefSeq" id="WP_047906548.1">
    <property type="nucleotide sequence ID" value="NZ_CP011807.3"/>
</dbReference>
<name>A0A0H3WRA7_9BURK</name>
<dbReference type="KEGG" id="pfg:AB870_12240"/>
<evidence type="ECO:0000256" key="1">
    <source>
        <dbReference type="SAM" id="MobiDB-lite"/>
    </source>
</evidence>
<feature type="compositionally biased region" description="Low complexity" evidence="1">
    <location>
        <begin position="58"/>
        <end position="71"/>
    </location>
</feature>
<sequence length="112" mass="11901">MTTAIDATPMVLPVAHGDGIRPIRTMTLAQRVQAMQPSETPASGIGPLAHPPGPLPPSTSLAAAPSPLSGAGRRGGDDAPMEWDAFFNKILTLEWFDGWLDRVEETVDNGER</sequence>
<reference evidence="2" key="1">
    <citation type="submission" date="2016-06" db="EMBL/GenBank/DDBJ databases">
        <title>Complete Genome Sequence of Pandoraea faecigallinarum DSM-23572.</title>
        <authorList>
            <person name="Yong D."/>
            <person name="Ee R."/>
            <person name="Lim Y.-L."/>
            <person name="Yin W.-F."/>
            <person name="Chan K.-G."/>
        </authorList>
    </citation>
    <scope>NUCLEOTIDE SEQUENCE</scope>
    <source>
        <strain evidence="2">DSM 23572</strain>
    </source>
</reference>
<gene>
    <name evidence="2" type="ORF">AB870_12240</name>
</gene>
<dbReference type="Proteomes" id="UP000035651">
    <property type="component" value="Chromosome"/>
</dbReference>
<evidence type="ECO:0000313" key="2">
    <source>
        <dbReference type="EMBL" id="AKM30714.1"/>
    </source>
</evidence>
<protein>
    <submittedName>
        <fullName evidence="2">Uncharacterized protein</fullName>
    </submittedName>
</protein>
<dbReference type="PATRIC" id="fig|656179.3.peg.2606"/>
<feature type="region of interest" description="Disordered" evidence="1">
    <location>
        <begin position="34"/>
        <end position="79"/>
    </location>
</feature>
<dbReference type="AlphaFoldDB" id="A0A0H3WRA7"/>
<keyword evidence="3" id="KW-1185">Reference proteome</keyword>
<accession>A0A0H3WRA7</accession>